<sequence>MKLEKRLYISGEEVKLASNMVSLKLSLGSVAIFEIEATQPLKLFEPVRFDIGYENKTSPWFEGYVDKIQSTVNGYQKITVKELTGILSKRWSLSLEHPNAEQVIDALSHLTGLEFNLPNEEYMKTAIPNFVCQGTGYQCLDQVAKAFSIPDCVWFQHTDQVVYFGSYQDSHFNDKPMPLPEEFTSRQNGNSVTFVPFPMLRPGRVVNGKRVNRVDLIQDDMTAYWKAEQSEVIPKKRETLQHFPELAAGFHLPKFGRVEMVRDSATAGKVSDPFRPRLSVDVQVLDENLQPDSNVPVYRSIPLPVNMSGHESGLLAYPLEGTLVEIAFAYGRSDRPIIRGVYGREYALPSIEPGEQLQQQREEVSYRVDAAGNTTLQTDQTQNQRAFGKLDQFERYKGEFGQHQLFVNEHSTEEVNGKKLIEALGAINLLSGDDLVLGSLGNMQTATAGELIETIGKFRRSIAAEHQWLQSPKTWIGSKQENVLILLSELMQVVKELADTLATHTHSGVAPGRASTKTPVQANDIVGHGEDSMKLKGRLEPITQTS</sequence>
<dbReference type="HOGENOM" id="CLU_506842_0_0_6"/>
<proteinExistence type="predicted"/>
<dbReference type="EMBL" id="CP006718">
    <property type="protein sequence ID" value="AGV17025.1"/>
    <property type="molecule type" value="Genomic_DNA"/>
</dbReference>
<name>A0A2I3C7G7_VIBAX</name>
<dbReference type="RefSeq" id="WP_017821189.1">
    <property type="nucleotide sequence ID" value="NC_022349.1"/>
</dbReference>
<accession>A0A2I3C7G7</accession>
<evidence type="ECO:0008006" key="3">
    <source>
        <dbReference type="Google" id="ProtNLM"/>
    </source>
</evidence>
<dbReference type="KEGG" id="vag:N646_1192"/>
<protein>
    <recommendedName>
        <fullName evidence="3">Phage protein</fullName>
    </recommendedName>
</protein>
<organism evidence="1 2">
    <name type="scientific">Vibrio alginolyticus (strain ATCC 17749 / DSM 2171 / NBRC 15630 / NCIMB 1903 / NCTC 12160 / XII-53)</name>
    <dbReference type="NCBI Taxonomy" id="1219076"/>
    <lineage>
        <taxon>Bacteria</taxon>
        <taxon>Pseudomonadati</taxon>
        <taxon>Pseudomonadota</taxon>
        <taxon>Gammaproteobacteria</taxon>
        <taxon>Vibrionales</taxon>
        <taxon>Vibrionaceae</taxon>
        <taxon>Vibrio</taxon>
    </lineage>
</organism>
<dbReference type="SUPFAM" id="SSF69255">
    <property type="entry name" value="gp5 N-terminal domain-like"/>
    <property type="match status" value="1"/>
</dbReference>
<dbReference type="Proteomes" id="UP000016714">
    <property type="component" value="Chromosome 1"/>
</dbReference>
<gene>
    <name evidence="1" type="ORF">N646_1192</name>
</gene>
<evidence type="ECO:0000313" key="2">
    <source>
        <dbReference type="Proteomes" id="UP000016714"/>
    </source>
</evidence>
<reference evidence="1 2" key="1">
    <citation type="journal article" date="2015" name="Genome Announc.">
        <title>Complete genome sequence of Vibrio alginolyticus ATCC 17749.</title>
        <authorList>
            <person name="Liu X.F."/>
            <person name="Cao Y."/>
            <person name="Zhang H.L."/>
            <person name="Chen Y.J."/>
            <person name="Hu C.J."/>
        </authorList>
    </citation>
    <scope>NUCLEOTIDE SEQUENCE [LARGE SCALE GENOMIC DNA]</scope>
    <source>
        <strain evidence="2">ATCC 17749 / DSM 2171 / NBRC 15630 / NCIMB 1903 / NCTC 12160 / XII-53</strain>
    </source>
</reference>
<evidence type="ECO:0000313" key="1">
    <source>
        <dbReference type="EMBL" id="AGV17025.1"/>
    </source>
</evidence>
<dbReference type="AlphaFoldDB" id="A0A2I3C7G7"/>